<dbReference type="PROSITE" id="PS50157">
    <property type="entry name" value="ZINC_FINGER_C2H2_2"/>
    <property type="match status" value="2"/>
</dbReference>
<evidence type="ECO:0000313" key="8">
    <source>
        <dbReference type="Proteomes" id="UP000887567"/>
    </source>
</evidence>
<feature type="compositionally biased region" description="Acidic residues" evidence="5">
    <location>
        <begin position="120"/>
        <end position="129"/>
    </location>
</feature>
<keyword evidence="2 4" id="KW-0863">Zinc-finger</keyword>
<dbReference type="InterPro" id="IPR013087">
    <property type="entry name" value="Znf_C2H2_type"/>
</dbReference>
<dbReference type="PROSITE" id="PS00028">
    <property type="entry name" value="ZINC_FINGER_C2H2_1"/>
    <property type="match status" value="2"/>
</dbReference>
<feature type="domain" description="C2H2-type" evidence="6">
    <location>
        <begin position="11"/>
        <end position="39"/>
    </location>
</feature>
<dbReference type="Gene3D" id="3.30.160.60">
    <property type="entry name" value="Classic Zinc Finger"/>
    <property type="match status" value="2"/>
</dbReference>
<feature type="region of interest" description="Disordered" evidence="5">
    <location>
        <begin position="99"/>
        <end position="133"/>
    </location>
</feature>
<dbReference type="EnsemblMetazoa" id="XM_021059455.2">
    <property type="protein sequence ID" value="XP_020915114.2"/>
    <property type="gene ID" value="LOC110252613"/>
</dbReference>
<feature type="domain" description="C2H2-type" evidence="6">
    <location>
        <begin position="39"/>
        <end position="66"/>
    </location>
</feature>
<dbReference type="SUPFAM" id="SSF57667">
    <property type="entry name" value="beta-beta-alpha zinc fingers"/>
    <property type="match status" value="2"/>
</dbReference>
<dbReference type="OrthoDB" id="5983120at2759"/>
<dbReference type="Proteomes" id="UP000887567">
    <property type="component" value="Unplaced"/>
</dbReference>
<dbReference type="PANTHER" id="PTHR31511">
    <property type="entry name" value="PROTEIN CBG23764"/>
    <property type="match status" value="1"/>
</dbReference>
<dbReference type="PANTHER" id="PTHR31511:SF12">
    <property type="entry name" value="RHO TERMINATION FACTOR N-TERMINAL DOMAIN-CONTAINING PROTEIN"/>
    <property type="match status" value="1"/>
</dbReference>
<keyword evidence="1" id="KW-0479">Metal-binding</keyword>
<evidence type="ECO:0000259" key="6">
    <source>
        <dbReference type="PROSITE" id="PS50157"/>
    </source>
</evidence>
<dbReference type="Pfam" id="PF00096">
    <property type="entry name" value="zf-C2H2"/>
    <property type="match status" value="2"/>
</dbReference>
<dbReference type="OMA" id="ATHHADR"/>
<dbReference type="GeneID" id="110252613"/>
<dbReference type="FunFam" id="3.30.160.60:FF:000446">
    <property type="entry name" value="Zinc finger protein"/>
    <property type="match status" value="1"/>
</dbReference>
<evidence type="ECO:0000256" key="3">
    <source>
        <dbReference type="ARBA" id="ARBA00022833"/>
    </source>
</evidence>
<evidence type="ECO:0000256" key="5">
    <source>
        <dbReference type="SAM" id="MobiDB-lite"/>
    </source>
</evidence>
<organism evidence="7 8">
    <name type="scientific">Exaiptasia diaphana</name>
    <name type="common">Tropical sea anemone</name>
    <name type="synonym">Aiptasia pulchella</name>
    <dbReference type="NCBI Taxonomy" id="2652724"/>
    <lineage>
        <taxon>Eukaryota</taxon>
        <taxon>Metazoa</taxon>
        <taxon>Cnidaria</taxon>
        <taxon>Anthozoa</taxon>
        <taxon>Hexacorallia</taxon>
        <taxon>Actiniaria</taxon>
        <taxon>Aiptasiidae</taxon>
        <taxon>Exaiptasia</taxon>
    </lineage>
</organism>
<dbReference type="SMART" id="SM00355">
    <property type="entry name" value="ZnF_C2H2"/>
    <property type="match status" value="3"/>
</dbReference>
<dbReference type="AlphaFoldDB" id="A0A913Y6Z1"/>
<protein>
    <recommendedName>
        <fullName evidence="6">C2H2-type domain-containing protein</fullName>
    </recommendedName>
</protein>
<sequence length="397" mass="46069">MEENSATNGKSICDICKKTFSGKNNLDKHMKTVHSGKTYNCERCGETFNRSDNLKRHQKKHSQEKQHECQHCTRKFYRKDKLEEHENICRKKCSENDAKRGSKEKDEDEPPKKRERLEDQEALQDEPCDDSTSAIEGSLKVFHYKPRVKEQYDMQLTLKGKKAPINKQLNKQLTMKKGIKWYISVQAKLVKTNSEGEVVTSEPHFRSCCNTTVNSNEIVKQLNEANEKITKALATYQREGSGWLLSKILHVHLHIAQYTPIKGFSYLPLPKKLKDKKAILNIQNNDNQCFKWCILAALHPVNRQDHPHRVQHYLPYENEVSCVGIEFPVTVAKIPKFEKQNGIAVNVFGFEDGTLFPVYITEHRFETHVNLLLYSQGLQSHYCLIRNLDRLLSDQSR</sequence>
<proteinExistence type="predicted"/>
<evidence type="ECO:0000256" key="2">
    <source>
        <dbReference type="ARBA" id="ARBA00022771"/>
    </source>
</evidence>
<accession>A0A913Y6Z1</accession>
<dbReference type="InterPro" id="IPR036236">
    <property type="entry name" value="Znf_C2H2_sf"/>
</dbReference>
<evidence type="ECO:0000256" key="4">
    <source>
        <dbReference type="PROSITE-ProRule" id="PRU00042"/>
    </source>
</evidence>
<evidence type="ECO:0000256" key="1">
    <source>
        <dbReference type="ARBA" id="ARBA00022723"/>
    </source>
</evidence>
<dbReference type="GO" id="GO:0008270">
    <property type="term" value="F:zinc ion binding"/>
    <property type="evidence" value="ECO:0007669"/>
    <property type="project" value="UniProtKB-KW"/>
</dbReference>
<feature type="compositionally biased region" description="Basic and acidic residues" evidence="5">
    <location>
        <begin position="99"/>
        <end position="119"/>
    </location>
</feature>
<dbReference type="RefSeq" id="XP_020915114.2">
    <property type="nucleotide sequence ID" value="XM_021059455.2"/>
</dbReference>
<keyword evidence="3" id="KW-0862">Zinc</keyword>
<name>A0A913Y6Z1_EXADI</name>
<keyword evidence="8" id="KW-1185">Reference proteome</keyword>
<dbReference type="KEGG" id="epa:110252613"/>
<evidence type="ECO:0000313" key="7">
    <source>
        <dbReference type="EnsemblMetazoa" id="XP_020915114.2"/>
    </source>
</evidence>
<reference evidence="7" key="1">
    <citation type="submission" date="2022-11" db="UniProtKB">
        <authorList>
            <consortium name="EnsemblMetazoa"/>
        </authorList>
    </citation>
    <scope>IDENTIFICATION</scope>
</reference>